<dbReference type="Proteomes" id="UP000032431">
    <property type="component" value="Chromosome I"/>
</dbReference>
<evidence type="ECO:0000256" key="3">
    <source>
        <dbReference type="ARBA" id="ARBA00022989"/>
    </source>
</evidence>
<dbReference type="PATRIC" id="fig|29343.3.peg.1067"/>
<evidence type="ECO:0000313" key="7">
    <source>
        <dbReference type="Proteomes" id="UP000032431"/>
    </source>
</evidence>
<accession>A0A078KSL4</accession>
<dbReference type="EMBL" id="LM995447">
    <property type="protein sequence ID" value="CDZ24129.1"/>
    <property type="molecule type" value="Genomic_DNA"/>
</dbReference>
<feature type="transmembrane region" description="Helical" evidence="5">
    <location>
        <begin position="71"/>
        <end position="95"/>
    </location>
</feature>
<keyword evidence="4 5" id="KW-0472">Membrane</keyword>
<dbReference type="KEGG" id="ccel:CCDG5_1012"/>
<sequence>MQLLIDSLIGFSAGFIGSLGLGGGGVLVMFLTVFMNVGQLKAQGINLLFFIPVGVFSLIMHTKKRLVEWKVALPAIIFGLLGAAAGCFAAGYLGARVIRKIFGFMLLILGVFELFFPHKEKYKTTNRKEHKNKEPSR</sequence>
<evidence type="ECO:0000256" key="5">
    <source>
        <dbReference type="RuleBase" id="RU363041"/>
    </source>
</evidence>
<gene>
    <name evidence="6" type="ORF">CCDG5_1012</name>
</gene>
<keyword evidence="2 5" id="KW-0812">Transmembrane</keyword>
<dbReference type="AlphaFoldDB" id="A0A078KSL4"/>
<dbReference type="STRING" id="29343.CCDG5_1012"/>
<dbReference type="PANTHER" id="PTHR43483">
    <property type="entry name" value="MEMBRANE TRANSPORTER PROTEIN HI_0806-RELATED"/>
    <property type="match status" value="1"/>
</dbReference>
<keyword evidence="5" id="KW-1003">Cell membrane</keyword>
<dbReference type="InterPro" id="IPR002781">
    <property type="entry name" value="TM_pro_TauE-like"/>
</dbReference>
<evidence type="ECO:0000256" key="4">
    <source>
        <dbReference type="ARBA" id="ARBA00023136"/>
    </source>
</evidence>
<reference evidence="7" key="1">
    <citation type="submission" date="2014-07" db="EMBL/GenBank/DDBJ databases">
        <authorList>
            <person name="Wibberg D."/>
        </authorList>
    </citation>
    <scope>NUCLEOTIDE SEQUENCE [LARGE SCALE GENOMIC DNA]</scope>
    <source>
        <strain evidence="7">DG5</strain>
    </source>
</reference>
<keyword evidence="3 5" id="KW-1133">Transmembrane helix</keyword>
<evidence type="ECO:0000313" key="6">
    <source>
        <dbReference type="EMBL" id="CDZ24129.1"/>
    </source>
</evidence>
<name>A0A078KSL4_9FIRM</name>
<dbReference type="OrthoDB" id="25340at2"/>
<dbReference type="HOGENOM" id="CLU_045498_13_1_9"/>
<dbReference type="PANTHER" id="PTHR43483:SF3">
    <property type="entry name" value="MEMBRANE TRANSPORTER PROTEIN HI_0806-RELATED"/>
    <property type="match status" value="1"/>
</dbReference>
<evidence type="ECO:0000256" key="1">
    <source>
        <dbReference type="ARBA" id="ARBA00004141"/>
    </source>
</evidence>
<evidence type="ECO:0000256" key="2">
    <source>
        <dbReference type="ARBA" id="ARBA00022692"/>
    </source>
</evidence>
<organism evidence="6 7">
    <name type="scientific">[Clostridium] cellulosi</name>
    <dbReference type="NCBI Taxonomy" id="29343"/>
    <lineage>
        <taxon>Bacteria</taxon>
        <taxon>Bacillati</taxon>
        <taxon>Bacillota</taxon>
        <taxon>Clostridia</taxon>
        <taxon>Eubacteriales</taxon>
        <taxon>Oscillospiraceae</taxon>
        <taxon>Oscillospiraceae incertae sedis</taxon>
    </lineage>
</organism>
<proteinExistence type="inferred from homology"/>
<dbReference type="GO" id="GO:0005886">
    <property type="term" value="C:plasma membrane"/>
    <property type="evidence" value="ECO:0007669"/>
    <property type="project" value="UniProtKB-SubCell"/>
</dbReference>
<feature type="transmembrane region" description="Helical" evidence="5">
    <location>
        <begin position="7"/>
        <end position="34"/>
    </location>
</feature>
<protein>
    <recommendedName>
        <fullName evidence="5">Probable membrane transporter protein</fullName>
    </recommendedName>
</protein>
<comment type="subcellular location">
    <subcellularLocation>
        <location evidence="5">Cell membrane</location>
        <topology evidence="5">Multi-pass membrane protein</topology>
    </subcellularLocation>
    <subcellularLocation>
        <location evidence="1">Membrane</location>
        <topology evidence="1">Multi-pass membrane protein</topology>
    </subcellularLocation>
</comment>
<keyword evidence="7" id="KW-1185">Reference proteome</keyword>
<dbReference type="Pfam" id="PF01925">
    <property type="entry name" value="TauE"/>
    <property type="match status" value="1"/>
</dbReference>
<feature type="transmembrane region" description="Helical" evidence="5">
    <location>
        <begin position="40"/>
        <end position="59"/>
    </location>
</feature>
<feature type="transmembrane region" description="Helical" evidence="5">
    <location>
        <begin position="101"/>
        <end position="118"/>
    </location>
</feature>
<comment type="similarity">
    <text evidence="5">Belongs to the 4-toluene sulfonate uptake permease (TSUP) (TC 2.A.102) family.</text>
</comment>